<keyword evidence="2" id="KW-1185">Reference proteome</keyword>
<evidence type="ECO:0000313" key="1">
    <source>
        <dbReference type="EMBL" id="KAH6922287.1"/>
    </source>
</evidence>
<comment type="caution">
    <text evidence="1">The sequence shown here is derived from an EMBL/GenBank/DDBJ whole genome shotgun (WGS) entry which is preliminary data.</text>
</comment>
<evidence type="ECO:0000313" key="2">
    <source>
        <dbReference type="Proteomes" id="UP000821845"/>
    </source>
</evidence>
<reference evidence="1" key="1">
    <citation type="submission" date="2020-05" db="EMBL/GenBank/DDBJ databases">
        <title>Large-scale comparative analyses of tick genomes elucidate their genetic diversity and vector capacities.</title>
        <authorList>
            <person name="Jia N."/>
            <person name="Wang J."/>
            <person name="Shi W."/>
            <person name="Du L."/>
            <person name="Sun Y."/>
            <person name="Zhan W."/>
            <person name="Jiang J."/>
            <person name="Wang Q."/>
            <person name="Zhang B."/>
            <person name="Ji P."/>
            <person name="Sakyi L.B."/>
            <person name="Cui X."/>
            <person name="Yuan T."/>
            <person name="Jiang B."/>
            <person name="Yang W."/>
            <person name="Lam T.T.-Y."/>
            <person name="Chang Q."/>
            <person name="Ding S."/>
            <person name="Wang X."/>
            <person name="Zhu J."/>
            <person name="Ruan X."/>
            <person name="Zhao L."/>
            <person name="Wei J."/>
            <person name="Que T."/>
            <person name="Du C."/>
            <person name="Cheng J."/>
            <person name="Dai P."/>
            <person name="Han X."/>
            <person name="Huang E."/>
            <person name="Gao Y."/>
            <person name="Liu J."/>
            <person name="Shao H."/>
            <person name="Ye R."/>
            <person name="Li L."/>
            <person name="Wei W."/>
            <person name="Wang X."/>
            <person name="Wang C."/>
            <person name="Yang T."/>
            <person name="Huo Q."/>
            <person name="Li W."/>
            <person name="Guo W."/>
            <person name="Chen H."/>
            <person name="Zhou L."/>
            <person name="Ni X."/>
            <person name="Tian J."/>
            <person name="Zhou Y."/>
            <person name="Sheng Y."/>
            <person name="Liu T."/>
            <person name="Pan Y."/>
            <person name="Xia L."/>
            <person name="Li J."/>
            <person name="Zhao F."/>
            <person name="Cao W."/>
        </authorList>
    </citation>
    <scope>NUCLEOTIDE SEQUENCE</scope>
    <source>
        <strain evidence="1">Hyas-2018</strain>
    </source>
</reference>
<name>A0ACB7RKE6_HYAAI</name>
<proteinExistence type="predicted"/>
<dbReference type="EMBL" id="CM023489">
    <property type="protein sequence ID" value="KAH6922287.1"/>
    <property type="molecule type" value="Genomic_DNA"/>
</dbReference>
<organism evidence="1 2">
    <name type="scientific">Hyalomma asiaticum</name>
    <name type="common">Tick</name>
    <dbReference type="NCBI Taxonomy" id="266040"/>
    <lineage>
        <taxon>Eukaryota</taxon>
        <taxon>Metazoa</taxon>
        <taxon>Ecdysozoa</taxon>
        <taxon>Arthropoda</taxon>
        <taxon>Chelicerata</taxon>
        <taxon>Arachnida</taxon>
        <taxon>Acari</taxon>
        <taxon>Parasitiformes</taxon>
        <taxon>Ixodida</taxon>
        <taxon>Ixodoidea</taxon>
        <taxon>Ixodidae</taxon>
        <taxon>Hyalomminae</taxon>
        <taxon>Hyalomma</taxon>
    </lineage>
</organism>
<accession>A0ACB7RKE6</accession>
<sequence>MAPVLGYWDIRGLAQPIRLLLAHVDAKVDDKRYSCGPPPDFDRSAWLKEKNNLGLEFPNLPYYIDGDVKLTQSMAILRYLARKHGLEGKTEAEKQRVDVVEQQFADFRMNWVRLCYNPDFEKLKGDYLKNLPASLKAFSDYLGTHKFFAGETLTYVDFIAYEMLAQHLIFAPDCLKDYANLKAFVDRIEVCAHNYNSSSSLPVCGALFLTTSSHRHRQHFSPPEVTVERRTSAGSVYTVGQGDVGQLGLGPDVMEVVRPALVADLKDVVDVEAGGMHTLCLTADGKVWSFGCNDEGALGRQTSSLDGSETTPGTVEIPEPVARVTAGDSHSVALTVSGKVYMWGNFRDSKGQMGLLTPGKAEPVPKLVASKIVQIASGSDHVAMLSAKGELLTMGCGEQGQLGRLSTRTETRRSCVGKEDLFKPTVVPVTKPKGCRSRAFDRVWAGAYATFARLRDNGKLCACGLNNYHQLGEVPQLSSENATIINAPQPLISCENHRWKLVSGGQHHTLLLSEEGSVFSLGRKEYGRLGLGTSTPANNGDQATPFQVPGLSGCMEISCGEAVSYAIDGQGRLHSWGFGTNGQLGHGGDDDLFEPRVVAGKLASKEALVVSGGGQHAVILAT</sequence>
<dbReference type="Proteomes" id="UP000821845">
    <property type="component" value="Chromosome 9"/>
</dbReference>
<gene>
    <name evidence="1" type="ORF">HPB50_012066</name>
</gene>
<protein>
    <submittedName>
        <fullName evidence="1">Uncharacterized protein</fullName>
    </submittedName>
</protein>